<dbReference type="AlphaFoldDB" id="A0A089Q7N4"/>
<dbReference type="EMBL" id="CP009451">
    <property type="protein sequence ID" value="AIR07311.1"/>
    <property type="molecule type" value="Genomic_DNA"/>
</dbReference>
<evidence type="ECO:0000313" key="3">
    <source>
        <dbReference type="EMBL" id="AIR07311.1"/>
    </source>
</evidence>
<dbReference type="InterPro" id="IPR036388">
    <property type="entry name" value="WH-like_DNA-bd_sf"/>
</dbReference>
<evidence type="ECO:0000259" key="2">
    <source>
        <dbReference type="Pfam" id="PF00196"/>
    </source>
</evidence>
<proteinExistence type="predicted"/>
<evidence type="ECO:0000313" key="4">
    <source>
        <dbReference type="Proteomes" id="UP000029481"/>
    </source>
</evidence>
<gene>
    <name evidence="3" type="ORF">JT31_22655</name>
</gene>
<dbReference type="Pfam" id="PF00196">
    <property type="entry name" value="GerE"/>
    <property type="match status" value="1"/>
</dbReference>
<organism evidence="3 4">
    <name type="scientific">Cedecea neteri</name>
    <dbReference type="NCBI Taxonomy" id="158822"/>
    <lineage>
        <taxon>Bacteria</taxon>
        <taxon>Pseudomonadati</taxon>
        <taxon>Pseudomonadota</taxon>
        <taxon>Gammaproteobacteria</taxon>
        <taxon>Enterobacterales</taxon>
        <taxon>Enterobacteriaceae</taxon>
        <taxon>Cedecea</taxon>
    </lineage>
</organism>
<sequence length="164" mass="18601">MQIYSCDNYFILGVRSLIEKLDISNSSGMIVFDAGSEYVYIFHGDKLRHADINDSFSALVYCSHAFLSKNATLNAYASRLQASPEKDFDDETMAILTRREEMIIKALYKVSNRKHLAEMFSISEKTVSTHTRRGLHKLGVKNTNTLHRILQAWQAVLPAILPDS</sequence>
<protein>
    <recommendedName>
        <fullName evidence="2">HTH luxR-type domain-containing protein</fullName>
    </recommendedName>
</protein>
<dbReference type="InterPro" id="IPR016032">
    <property type="entry name" value="Sig_transdc_resp-reg_C-effctor"/>
</dbReference>
<keyword evidence="4" id="KW-1185">Reference proteome</keyword>
<dbReference type="SUPFAM" id="SSF46894">
    <property type="entry name" value="C-terminal effector domain of the bipartite response regulators"/>
    <property type="match status" value="1"/>
</dbReference>
<dbReference type="Gene3D" id="1.10.10.10">
    <property type="entry name" value="Winged helix-like DNA-binding domain superfamily/Winged helix DNA-binding domain"/>
    <property type="match status" value="1"/>
</dbReference>
<feature type="domain" description="HTH luxR-type" evidence="2">
    <location>
        <begin position="95"/>
        <end position="146"/>
    </location>
</feature>
<dbReference type="OrthoDB" id="6628257at2"/>
<evidence type="ECO:0000256" key="1">
    <source>
        <dbReference type="ARBA" id="ARBA00023125"/>
    </source>
</evidence>
<dbReference type="RefSeq" id="WP_038482356.1">
    <property type="nucleotide sequence ID" value="NZ_CP009451.1"/>
</dbReference>
<accession>A0A089Q7N4</accession>
<keyword evidence="1" id="KW-0238">DNA-binding</keyword>
<dbReference type="InterPro" id="IPR000792">
    <property type="entry name" value="Tscrpt_reg_LuxR_C"/>
</dbReference>
<dbReference type="Proteomes" id="UP000029481">
    <property type="component" value="Chromosome"/>
</dbReference>
<dbReference type="GO" id="GO:0006355">
    <property type="term" value="P:regulation of DNA-templated transcription"/>
    <property type="evidence" value="ECO:0007669"/>
    <property type="project" value="InterPro"/>
</dbReference>
<dbReference type="KEGG" id="cnt:JT31_22655"/>
<reference evidence="3 4" key="1">
    <citation type="submission" date="2014-09" db="EMBL/GenBank/DDBJ databases">
        <title>Cedecea neteri SSMD04 Genome Sequencing.</title>
        <authorList>
            <person name="Tan J.-Y."/>
        </authorList>
    </citation>
    <scope>NUCLEOTIDE SEQUENCE [LARGE SCALE GENOMIC DNA]</scope>
    <source>
        <strain evidence="3 4">SSMD04</strain>
    </source>
</reference>
<dbReference type="GO" id="GO:0003677">
    <property type="term" value="F:DNA binding"/>
    <property type="evidence" value="ECO:0007669"/>
    <property type="project" value="UniProtKB-KW"/>
</dbReference>
<name>A0A089Q7N4_9ENTR</name>